<reference evidence="1" key="1">
    <citation type="submission" date="2021-06" db="EMBL/GenBank/DDBJ databases">
        <authorList>
            <person name="Kallberg Y."/>
            <person name="Tangrot J."/>
            <person name="Rosling A."/>
        </authorList>
    </citation>
    <scope>NUCLEOTIDE SEQUENCE</scope>
    <source>
        <strain evidence="1">MA461A</strain>
    </source>
</reference>
<organism evidence="1 2">
    <name type="scientific">Racocetra persica</name>
    <dbReference type="NCBI Taxonomy" id="160502"/>
    <lineage>
        <taxon>Eukaryota</taxon>
        <taxon>Fungi</taxon>
        <taxon>Fungi incertae sedis</taxon>
        <taxon>Mucoromycota</taxon>
        <taxon>Glomeromycotina</taxon>
        <taxon>Glomeromycetes</taxon>
        <taxon>Diversisporales</taxon>
        <taxon>Gigasporaceae</taxon>
        <taxon>Racocetra</taxon>
    </lineage>
</organism>
<keyword evidence="2" id="KW-1185">Reference proteome</keyword>
<feature type="non-terminal residue" evidence="1">
    <location>
        <position position="72"/>
    </location>
</feature>
<evidence type="ECO:0000313" key="1">
    <source>
        <dbReference type="EMBL" id="CAG8841345.1"/>
    </source>
</evidence>
<name>A0ACA9SJ03_9GLOM</name>
<feature type="non-terminal residue" evidence="1">
    <location>
        <position position="1"/>
    </location>
</feature>
<evidence type="ECO:0000313" key="2">
    <source>
        <dbReference type="Proteomes" id="UP000789920"/>
    </source>
</evidence>
<accession>A0ACA9SJ03</accession>
<sequence>KKQARNTVIDKHTDTNRKLLNNLIVYAFFTQIGCPLASELHFNPCSQQPFALPQGVSSGSQASAGHKFPETH</sequence>
<proteinExistence type="predicted"/>
<protein>
    <submittedName>
        <fullName evidence="1">33112_t:CDS:1</fullName>
    </submittedName>
</protein>
<dbReference type="Proteomes" id="UP000789920">
    <property type="component" value="Unassembled WGS sequence"/>
</dbReference>
<dbReference type="EMBL" id="CAJVQC010130017">
    <property type="protein sequence ID" value="CAG8841345.1"/>
    <property type="molecule type" value="Genomic_DNA"/>
</dbReference>
<comment type="caution">
    <text evidence="1">The sequence shown here is derived from an EMBL/GenBank/DDBJ whole genome shotgun (WGS) entry which is preliminary data.</text>
</comment>
<gene>
    <name evidence="1" type="ORF">RPERSI_LOCUS31831</name>
</gene>